<dbReference type="Proteomes" id="UP001198200">
    <property type="component" value="Unassembled WGS sequence"/>
</dbReference>
<comment type="similarity">
    <text evidence="4">Belongs to the peptidase C1 family.</text>
</comment>
<feature type="active site" evidence="5">
    <location>
        <position position="364"/>
    </location>
</feature>
<feature type="active site" evidence="5">
    <location>
        <position position="386"/>
    </location>
</feature>
<dbReference type="Gene3D" id="3.90.70.10">
    <property type="entry name" value="Cysteine proteinases"/>
    <property type="match status" value="1"/>
</dbReference>
<dbReference type="InterPro" id="IPR038765">
    <property type="entry name" value="Papain-like_cys_pep_sf"/>
</dbReference>
<evidence type="ECO:0000256" key="1">
    <source>
        <dbReference type="ARBA" id="ARBA00022670"/>
    </source>
</evidence>
<dbReference type="AlphaFoldDB" id="A0AAE3E5F9"/>
<dbReference type="Pfam" id="PF03051">
    <property type="entry name" value="Peptidase_C1_2"/>
    <property type="match status" value="1"/>
</dbReference>
<name>A0AAE3E5F9_9FIRM</name>
<keyword evidence="7" id="KW-1185">Reference proteome</keyword>
<dbReference type="PROSITE" id="PS00139">
    <property type="entry name" value="THIOL_PROTEASE_CYS"/>
    <property type="match status" value="1"/>
</dbReference>
<dbReference type="GO" id="GO:0070005">
    <property type="term" value="F:cysteine-type aminopeptidase activity"/>
    <property type="evidence" value="ECO:0007669"/>
    <property type="project" value="InterPro"/>
</dbReference>
<evidence type="ECO:0000313" key="7">
    <source>
        <dbReference type="Proteomes" id="UP001198200"/>
    </source>
</evidence>
<reference evidence="6 7" key="1">
    <citation type="submission" date="2021-10" db="EMBL/GenBank/DDBJ databases">
        <title>Anaerobic single-cell dispensing facilitates the cultivation of human gut bacteria.</title>
        <authorList>
            <person name="Afrizal A."/>
        </authorList>
    </citation>
    <scope>NUCLEOTIDE SEQUENCE [LARGE SCALE GENOMIC DNA]</scope>
    <source>
        <strain evidence="6 7">CLA-AA-H224</strain>
    </source>
</reference>
<feature type="active site" evidence="5">
    <location>
        <position position="70"/>
    </location>
</feature>
<dbReference type="InterPro" id="IPR004134">
    <property type="entry name" value="Peptidase_C1B"/>
</dbReference>
<dbReference type="SUPFAM" id="SSF54001">
    <property type="entry name" value="Cysteine proteinases"/>
    <property type="match status" value="1"/>
</dbReference>
<proteinExistence type="inferred from homology"/>
<keyword evidence="1 4" id="KW-0645">Protease</keyword>
<dbReference type="PANTHER" id="PTHR10363">
    <property type="entry name" value="BLEOMYCIN HYDROLASE"/>
    <property type="match status" value="1"/>
</dbReference>
<dbReference type="GO" id="GO:0043418">
    <property type="term" value="P:homocysteine catabolic process"/>
    <property type="evidence" value="ECO:0007669"/>
    <property type="project" value="TreeGrafter"/>
</dbReference>
<evidence type="ECO:0000256" key="4">
    <source>
        <dbReference type="PIRNR" id="PIRNR005700"/>
    </source>
</evidence>
<comment type="caution">
    <text evidence="6">The sequence shown here is derived from an EMBL/GenBank/DDBJ whole genome shotgun (WGS) entry which is preliminary data.</text>
</comment>
<dbReference type="InterPro" id="IPR000169">
    <property type="entry name" value="Pept_cys_AS"/>
</dbReference>
<sequence length="445" mass="50604">MNHDITNEVLAEFSTAFSSNPVNRIAMNAVTSAGLLASSKNPMAQRESRHSYSISLEQGEITNQKQSGRCWMFAALNTFRFEVMKNLNLKTFELSQNYTLFYDKLEKSNYFLESILETLDEPTQGRLISFLLSAPLGDGGQWDMLCNLVRKYGVVPKEAMPETVSSSATREMTSALTRKLREDACRLRKAYADGSTLDELRQKKEAMMEEIYRVLCICLGEPPKTFDLEVTDKDDKFIRDTNLTGTAFFEKYVGLNLDDYVSLINAPTADKPYHRSYSVKFLGNVKEGCPVRYLNLPIEELKKAAIAQMKDGSPVWFGCDVGKDSSRDEGLLDTNTYQTDKLLGVTFGMNKAERLEYGESLMTHAMVFQGVNLDEEGKPNRWRVENSWGDAPGKKGYYVMSDEWFDEYMYQIVVNKKYLPDSYIAEYDSEPIMLEPWDPMGSLAL</sequence>
<dbReference type="GO" id="GO:0006508">
    <property type="term" value="P:proteolysis"/>
    <property type="evidence" value="ECO:0007669"/>
    <property type="project" value="UniProtKB-KW"/>
</dbReference>
<organism evidence="6 7">
    <name type="scientific">Anthropogastromicrobium aceti</name>
    <dbReference type="NCBI Taxonomy" id="2981768"/>
    <lineage>
        <taxon>Bacteria</taxon>
        <taxon>Bacillati</taxon>
        <taxon>Bacillota</taxon>
        <taxon>Clostridia</taxon>
        <taxon>Lachnospirales</taxon>
        <taxon>Lachnospiraceae</taxon>
        <taxon>Anthropogastromicrobium</taxon>
    </lineage>
</organism>
<dbReference type="PANTHER" id="PTHR10363:SF2">
    <property type="entry name" value="BLEOMYCIN HYDROLASE"/>
    <property type="match status" value="1"/>
</dbReference>
<dbReference type="PIRSF" id="PIRSF005700">
    <property type="entry name" value="PepC"/>
    <property type="match status" value="1"/>
</dbReference>
<dbReference type="EMBL" id="JAJEQN010000026">
    <property type="protein sequence ID" value="MCC2222043.1"/>
    <property type="molecule type" value="Genomic_DNA"/>
</dbReference>
<evidence type="ECO:0000313" key="6">
    <source>
        <dbReference type="EMBL" id="MCC2222043.1"/>
    </source>
</evidence>
<keyword evidence="3 4" id="KW-0788">Thiol protease</keyword>
<dbReference type="CDD" id="cd00585">
    <property type="entry name" value="Peptidase_C1B"/>
    <property type="match status" value="1"/>
</dbReference>
<accession>A0AAE3E5F9</accession>
<dbReference type="GO" id="GO:0009636">
    <property type="term" value="P:response to toxic substance"/>
    <property type="evidence" value="ECO:0007669"/>
    <property type="project" value="TreeGrafter"/>
</dbReference>
<dbReference type="GO" id="GO:0005737">
    <property type="term" value="C:cytoplasm"/>
    <property type="evidence" value="ECO:0007669"/>
    <property type="project" value="TreeGrafter"/>
</dbReference>
<gene>
    <name evidence="6" type="ORF">LKD48_10410</name>
</gene>
<evidence type="ECO:0000256" key="3">
    <source>
        <dbReference type="ARBA" id="ARBA00022807"/>
    </source>
</evidence>
<evidence type="ECO:0000256" key="2">
    <source>
        <dbReference type="ARBA" id="ARBA00022801"/>
    </source>
</evidence>
<dbReference type="RefSeq" id="WP_308731991.1">
    <property type="nucleotide sequence ID" value="NZ_JAJEQN010000026.1"/>
</dbReference>
<evidence type="ECO:0000256" key="5">
    <source>
        <dbReference type="PIRSR" id="PIRSR005700-1"/>
    </source>
</evidence>
<protein>
    <recommendedName>
        <fullName evidence="4">Aminopeptidase</fullName>
    </recommendedName>
</protein>
<keyword evidence="2 4" id="KW-0378">Hydrolase</keyword>
<keyword evidence="4" id="KW-0031">Aminopeptidase</keyword>